<organism evidence="2 3">
    <name type="scientific">Tagetes erecta</name>
    <name type="common">African marigold</name>
    <dbReference type="NCBI Taxonomy" id="13708"/>
    <lineage>
        <taxon>Eukaryota</taxon>
        <taxon>Viridiplantae</taxon>
        <taxon>Streptophyta</taxon>
        <taxon>Embryophyta</taxon>
        <taxon>Tracheophyta</taxon>
        <taxon>Spermatophyta</taxon>
        <taxon>Magnoliopsida</taxon>
        <taxon>eudicotyledons</taxon>
        <taxon>Gunneridae</taxon>
        <taxon>Pentapetalae</taxon>
        <taxon>asterids</taxon>
        <taxon>campanulids</taxon>
        <taxon>Asterales</taxon>
        <taxon>Asteraceae</taxon>
        <taxon>Asteroideae</taxon>
        <taxon>Heliantheae alliance</taxon>
        <taxon>Tageteae</taxon>
        <taxon>Tagetes</taxon>
    </lineage>
</organism>
<dbReference type="AlphaFoldDB" id="A0AAD8K4F9"/>
<evidence type="ECO:0000313" key="2">
    <source>
        <dbReference type="EMBL" id="KAK1414087.1"/>
    </source>
</evidence>
<evidence type="ECO:0000313" key="3">
    <source>
        <dbReference type="Proteomes" id="UP001229421"/>
    </source>
</evidence>
<feature type="transmembrane region" description="Helical" evidence="1">
    <location>
        <begin position="58"/>
        <end position="80"/>
    </location>
</feature>
<keyword evidence="1" id="KW-0812">Transmembrane</keyword>
<comment type="caution">
    <text evidence="2">The sequence shown here is derived from an EMBL/GenBank/DDBJ whole genome shotgun (WGS) entry which is preliminary data.</text>
</comment>
<reference evidence="2" key="1">
    <citation type="journal article" date="2023" name="bioRxiv">
        <title>Improved chromosome-level genome assembly for marigold (Tagetes erecta).</title>
        <authorList>
            <person name="Jiang F."/>
            <person name="Yuan L."/>
            <person name="Wang S."/>
            <person name="Wang H."/>
            <person name="Xu D."/>
            <person name="Wang A."/>
            <person name="Fan W."/>
        </authorList>
    </citation>
    <scope>NUCLEOTIDE SEQUENCE</scope>
    <source>
        <strain evidence="2">WSJ</strain>
        <tissue evidence="2">Leaf</tissue>
    </source>
</reference>
<protein>
    <recommendedName>
        <fullName evidence="4">Transmembrane protein</fullName>
    </recommendedName>
</protein>
<evidence type="ECO:0008006" key="4">
    <source>
        <dbReference type="Google" id="ProtNLM"/>
    </source>
</evidence>
<keyword evidence="3" id="KW-1185">Reference proteome</keyword>
<dbReference type="EMBL" id="JAUHHV010000008">
    <property type="protein sequence ID" value="KAK1414087.1"/>
    <property type="molecule type" value="Genomic_DNA"/>
</dbReference>
<gene>
    <name evidence="2" type="ORF">QVD17_29827</name>
</gene>
<sequence length="111" mass="13071">MLNIAKTVSITSKKLYVKLYKQNEHVNEDQLLFLLTFFFFFFSSLSTLSSSHRQQHSFLHILITIITIIISSTSLIIIIINRNRQFETKTLFTICFWVDGSNFEFLRMLKG</sequence>
<dbReference type="Proteomes" id="UP001229421">
    <property type="component" value="Unassembled WGS sequence"/>
</dbReference>
<evidence type="ECO:0000256" key="1">
    <source>
        <dbReference type="SAM" id="Phobius"/>
    </source>
</evidence>
<proteinExistence type="predicted"/>
<keyword evidence="1" id="KW-1133">Transmembrane helix</keyword>
<keyword evidence="1" id="KW-0472">Membrane</keyword>
<name>A0AAD8K4F9_TARER</name>
<feature type="transmembrane region" description="Helical" evidence="1">
    <location>
        <begin position="31"/>
        <end position="52"/>
    </location>
</feature>
<accession>A0AAD8K4F9</accession>